<dbReference type="InterPro" id="IPR001480">
    <property type="entry name" value="Bulb-type_lectin_dom"/>
</dbReference>
<evidence type="ECO:0000256" key="12">
    <source>
        <dbReference type="ARBA" id="ARBA00023157"/>
    </source>
</evidence>
<keyword evidence="8 17" id="KW-0418">Kinase</keyword>
<keyword evidence="20" id="KW-0430">Lectin</keyword>
<evidence type="ECO:0000256" key="2">
    <source>
        <dbReference type="ARBA" id="ARBA00022527"/>
    </source>
</evidence>
<dbReference type="GO" id="GO:0106310">
    <property type="term" value="F:protein serine kinase activity"/>
    <property type="evidence" value="ECO:0007669"/>
    <property type="project" value="RHEA"/>
</dbReference>
<dbReference type="eggNOG" id="ENOG502QRX7">
    <property type="taxonomic scope" value="Eukaryota"/>
</dbReference>
<name>W9RFD8_9ROSA</name>
<dbReference type="AlphaFoldDB" id="W9RFD8"/>
<dbReference type="PROSITE" id="PS50011">
    <property type="entry name" value="PROTEIN_KINASE_DOM"/>
    <property type="match status" value="1"/>
</dbReference>
<feature type="domain" description="Protein kinase" evidence="19">
    <location>
        <begin position="519"/>
        <end position="805"/>
    </location>
</feature>
<evidence type="ECO:0000256" key="13">
    <source>
        <dbReference type="ARBA" id="ARBA00023170"/>
    </source>
</evidence>
<dbReference type="GO" id="GO:0016020">
    <property type="term" value="C:membrane"/>
    <property type="evidence" value="ECO:0007669"/>
    <property type="project" value="UniProtKB-SubCell"/>
</dbReference>
<comment type="catalytic activity">
    <reaction evidence="15 17">
        <text>L-threonyl-[protein] + ATP = O-phospho-L-threonyl-[protein] + ADP + H(+)</text>
        <dbReference type="Rhea" id="RHEA:46608"/>
        <dbReference type="Rhea" id="RHEA-COMP:11060"/>
        <dbReference type="Rhea" id="RHEA-COMP:11605"/>
        <dbReference type="ChEBI" id="CHEBI:15378"/>
        <dbReference type="ChEBI" id="CHEBI:30013"/>
        <dbReference type="ChEBI" id="CHEBI:30616"/>
        <dbReference type="ChEBI" id="CHEBI:61977"/>
        <dbReference type="ChEBI" id="CHEBI:456216"/>
        <dbReference type="EC" id="2.7.11.1"/>
    </reaction>
</comment>
<keyword evidence="6" id="KW-0732">Signal</keyword>
<evidence type="ECO:0000256" key="14">
    <source>
        <dbReference type="ARBA" id="ARBA00023180"/>
    </source>
</evidence>
<evidence type="ECO:0000256" key="1">
    <source>
        <dbReference type="ARBA" id="ARBA00004479"/>
    </source>
</evidence>
<dbReference type="GO" id="GO:0004674">
    <property type="term" value="F:protein serine/threonine kinase activity"/>
    <property type="evidence" value="ECO:0007669"/>
    <property type="project" value="UniProtKB-KW"/>
</dbReference>
<keyword evidence="2 17" id="KW-0723">Serine/threonine-protein kinase</keyword>
<evidence type="ECO:0000256" key="15">
    <source>
        <dbReference type="ARBA" id="ARBA00047899"/>
    </source>
</evidence>
<keyword evidence="7 17" id="KW-0547">Nucleotide-binding</keyword>
<dbReference type="PANTHER" id="PTHR47976">
    <property type="entry name" value="G-TYPE LECTIN S-RECEPTOR-LIKE SERINE/THREONINE-PROTEIN KINASE SD2-5"/>
    <property type="match status" value="1"/>
</dbReference>
<dbReference type="InterPro" id="IPR000858">
    <property type="entry name" value="S_locus_glycoprot_dom"/>
</dbReference>
<dbReference type="InterPro" id="IPR001245">
    <property type="entry name" value="Ser-Thr/Tyr_kinase_cat_dom"/>
</dbReference>
<protein>
    <recommendedName>
        <fullName evidence="17">Receptor-like serine/threonine-protein kinase</fullName>
        <ecNumber evidence="17">2.7.11.1</ecNumber>
    </recommendedName>
</protein>
<evidence type="ECO:0000256" key="7">
    <source>
        <dbReference type="ARBA" id="ARBA00022741"/>
    </source>
</evidence>
<evidence type="ECO:0000313" key="20">
    <source>
        <dbReference type="EMBL" id="EXB53791.1"/>
    </source>
</evidence>
<evidence type="ECO:0000256" key="5">
    <source>
        <dbReference type="ARBA" id="ARBA00022692"/>
    </source>
</evidence>
<dbReference type="EC" id="2.7.11.1" evidence="17"/>
<dbReference type="FunFam" id="1.10.510.10:FF:000537">
    <property type="entry name" value="Putative receptor-like protein kinase"/>
    <property type="match status" value="1"/>
</dbReference>
<dbReference type="EMBL" id="KE344117">
    <property type="protein sequence ID" value="EXB53791.1"/>
    <property type="molecule type" value="Genomic_DNA"/>
</dbReference>
<dbReference type="InterPro" id="IPR000719">
    <property type="entry name" value="Prot_kinase_dom"/>
</dbReference>
<dbReference type="PANTHER" id="PTHR47976:SF49">
    <property type="entry name" value="RECEPTOR-LIKE SERINE_THREONINE-PROTEIN KINASE"/>
    <property type="match status" value="1"/>
</dbReference>
<keyword evidence="14" id="KW-0325">Glycoprotein</keyword>
<evidence type="ECO:0000256" key="11">
    <source>
        <dbReference type="ARBA" id="ARBA00023136"/>
    </source>
</evidence>
<dbReference type="SUPFAM" id="SSF51110">
    <property type="entry name" value="alpha-D-mannose-specific plant lectins"/>
    <property type="match status" value="1"/>
</dbReference>
<dbReference type="KEGG" id="mnt:21385604"/>
<gene>
    <name evidence="20" type="ORF">L484_002023</name>
</gene>
<dbReference type="Gene3D" id="3.30.200.20">
    <property type="entry name" value="Phosphorylase Kinase, domain 1"/>
    <property type="match status" value="1"/>
</dbReference>
<evidence type="ECO:0000256" key="3">
    <source>
        <dbReference type="ARBA" id="ARBA00022536"/>
    </source>
</evidence>
<evidence type="ECO:0000256" key="16">
    <source>
        <dbReference type="ARBA" id="ARBA00048679"/>
    </source>
</evidence>
<keyword evidence="9 17" id="KW-0067">ATP-binding</keyword>
<keyword evidence="21" id="KW-1185">Reference proteome</keyword>
<comment type="subcellular location">
    <subcellularLocation>
        <location evidence="1">Membrane</location>
        <topology evidence="1">Single-pass type I membrane protein</topology>
    </subcellularLocation>
</comment>
<dbReference type="Proteomes" id="UP000030645">
    <property type="component" value="Unassembled WGS sequence"/>
</dbReference>
<dbReference type="SUPFAM" id="SSF56112">
    <property type="entry name" value="Protein kinase-like (PK-like)"/>
    <property type="match status" value="1"/>
</dbReference>
<dbReference type="OrthoDB" id="1668230at2759"/>
<dbReference type="InterPro" id="IPR036426">
    <property type="entry name" value="Bulb-type_lectin_dom_sf"/>
</dbReference>
<comment type="similarity">
    <text evidence="17">Belongs to the protein kinase superfamily. Ser/Thr protein kinase family.</text>
</comment>
<comment type="catalytic activity">
    <reaction evidence="16 17">
        <text>L-seryl-[protein] + ATP = O-phospho-L-seryl-[protein] + ADP + H(+)</text>
        <dbReference type="Rhea" id="RHEA:17989"/>
        <dbReference type="Rhea" id="RHEA-COMP:9863"/>
        <dbReference type="Rhea" id="RHEA-COMP:11604"/>
        <dbReference type="ChEBI" id="CHEBI:15378"/>
        <dbReference type="ChEBI" id="CHEBI:29999"/>
        <dbReference type="ChEBI" id="CHEBI:30616"/>
        <dbReference type="ChEBI" id="CHEBI:83421"/>
        <dbReference type="ChEBI" id="CHEBI:456216"/>
        <dbReference type="EC" id="2.7.11.1"/>
    </reaction>
</comment>
<dbReference type="FunFam" id="3.30.200.20:FF:000059">
    <property type="entry name" value="S-receptor-like serine/threonine-protein kinase"/>
    <property type="match status" value="1"/>
</dbReference>
<keyword evidence="4 17" id="KW-0808">Transferase</keyword>
<keyword evidence="12" id="KW-1015">Disulfide bond</keyword>
<evidence type="ECO:0000256" key="6">
    <source>
        <dbReference type="ARBA" id="ARBA00022729"/>
    </source>
</evidence>
<dbReference type="Pfam" id="PF01453">
    <property type="entry name" value="B_lectin"/>
    <property type="match status" value="1"/>
</dbReference>
<dbReference type="PIRSF" id="PIRSF000641">
    <property type="entry name" value="SRK"/>
    <property type="match status" value="1"/>
</dbReference>
<evidence type="ECO:0000256" key="4">
    <source>
        <dbReference type="ARBA" id="ARBA00022679"/>
    </source>
</evidence>
<dbReference type="InterPro" id="IPR011009">
    <property type="entry name" value="Kinase-like_dom_sf"/>
</dbReference>
<reference evidence="21" key="1">
    <citation type="submission" date="2013-01" db="EMBL/GenBank/DDBJ databases">
        <title>Draft Genome Sequence of a Mulberry Tree, Morus notabilis C.K. Schneid.</title>
        <authorList>
            <person name="He N."/>
            <person name="Zhao S."/>
        </authorList>
    </citation>
    <scope>NUCLEOTIDE SEQUENCE</scope>
</reference>
<accession>W9RFD8</accession>
<organism evidence="20 21">
    <name type="scientific">Morus notabilis</name>
    <dbReference type="NCBI Taxonomy" id="981085"/>
    <lineage>
        <taxon>Eukaryota</taxon>
        <taxon>Viridiplantae</taxon>
        <taxon>Streptophyta</taxon>
        <taxon>Embryophyta</taxon>
        <taxon>Tracheophyta</taxon>
        <taxon>Spermatophyta</taxon>
        <taxon>Magnoliopsida</taxon>
        <taxon>eudicotyledons</taxon>
        <taxon>Gunneridae</taxon>
        <taxon>Pentapetalae</taxon>
        <taxon>rosids</taxon>
        <taxon>fabids</taxon>
        <taxon>Rosales</taxon>
        <taxon>Moraceae</taxon>
        <taxon>Moreae</taxon>
        <taxon>Morus</taxon>
    </lineage>
</organism>
<dbReference type="GO" id="GO:0048544">
    <property type="term" value="P:recognition of pollen"/>
    <property type="evidence" value="ECO:0007669"/>
    <property type="project" value="InterPro"/>
</dbReference>
<dbReference type="InterPro" id="IPR024171">
    <property type="entry name" value="SRK-like_kinase"/>
</dbReference>
<evidence type="ECO:0000256" key="10">
    <source>
        <dbReference type="ARBA" id="ARBA00022989"/>
    </source>
</evidence>
<evidence type="ECO:0000256" key="17">
    <source>
        <dbReference type="PIRNR" id="PIRNR000641"/>
    </source>
</evidence>
<dbReference type="GO" id="GO:0005524">
    <property type="term" value="F:ATP binding"/>
    <property type="evidence" value="ECO:0007669"/>
    <property type="project" value="UniProtKB-KW"/>
</dbReference>
<dbReference type="GO" id="GO:0030246">
    <property type="term" value="F:carbohydrate binding"/>
    <property type="evidence" value="ECO:0007669"/>
    <property type="project" value="UniProtKB-KW"/>
</dbReference>
<dbReference type="Gene3D" id="1.10.510.10">
    <property type="entry name" value="Transferase(Phosphotransferase) domain 1"/>
    <property type="match status" value="1"/>
</dbReference>
<feature type="transmembrane region" description="Helical" evidence="18">
    <location>
        <begin position="457"/>
        <end position="482"/>
    </location>
</feature>
<evidence type="ECO:0000256" key="9">
    <source>
        <dbReference type="ARBA" id="ARBA00022840"/>
    </source>
</evidence>
<dbReference type="InterPro" id="IPR051343">
    <property type="entry name" value="G-type_lectin_kinases/EP1-like"/>
</dbReference>
<evidence type="ECO:0000256" key="8">
    <source>
        <dbReference type="ARBA" id="ARBA00022777"/>
    </source>
</evidence>
<keyword evidence="13 20" id="KW-0675">Receptor</keyword>
<sequence length="806" mass="90591">MASSGTAVVQAVVVSAFLIISFVVVTGETLTNQSNPNIIKLGSSLSTTNTTPYWLSPSGIFAFGFYRNASNNNNTSDDFAIGIWMLTRPKPVIVWTHKLDDTPFPSNATLELTRQGLLFTTTHDRQQKIKDSPIILLPADHQDADVTSAAVFDSGNFLLFRNNSDVIWESFDYPTDTILGGQHLTHELVSTGLGYRLSWREDGTLVLYAPNSFSRPENAYWQAPYNDGDLCLSNTGLLYFSTSNSTILANGTTGYNQTKSRDTTTVVYRATLDADGIFRLYSHQIFSNKSSIVSAMWSNLKNQCDVKGFCGLNSYCVGEGKRAGCYCYPGFVFNNGSDKGLGCYHNFSEDSCRSKEQPRLRYDMSTLKNMTWEDHPYSVTPMQKKEFCSQFCLKDCNCWAALYLSLNCRKYRLPLRYGKMNPNLLAAAFFKVVSGKFNDTKHDDESPPENQSENGTVLVLGLSFGSFTLMCFVFAATSFFIYRQRIYRYKRLFENANVGLTEDFSLQSFSYDELERATDGFREELGRGPSGAVYKGTTLSGSNKTIAVKRLERGAEEGIREFRAEMATIGRTHHRNLVRLLGFCVERSKRLLVYEFMSNGSLADFLFKASVRRPALRERVRLALDVARGLFYLHEECGVHIIHCNLKPQNILLDDTLTAKISDFGFARLLMPKQGKESVGVEESTRSYFAPEWKKNALISVKSDIYSFGIVLLEIICCRRSIDVKASSPDEVDLCDWVRDCFVAGQLGKLVGLDEEDVNMRTIERMVKVGIWCIQDDPDLRPSMNNIILMLEGTMDIPLPPTPTFS</sequence>
<dbReference type="Pfam" id="PF00954">
    <property type="entry name" value="S_locus_glycop"/>
    <property type="match status" value="1"/>
</dbReference>
<dbReference type="Gene3D" id="2.90.10.10">
    <property type="entry name" value="Bulb-type lectin domain"/>
    <property type="match status" value="1"/>
</dbReference>
<evidence type="ECO:0000259" key="19">
    <source>
        <dbReference type="PROSITE" id="PS50011"/>
    </source>
</evidence>
<keyword evidence="10 18" id="KW-1133">Transmembrane helix</keyword>
<keyword evidence="3" id="KW-0245">EGF-like domain</keyword>
<keyword evidence="5 18" id="KW-0812">Transmembrane</keyword>
<dbReference type="Pfam" id="PF07714">
    <property type="entry name" value="PK_Tyr_Ser-Thr"/>
    <property type="match status" value="1"/>
</dbReference>
<proteinExistence type="inferred from homology"/>
<evidence type="ECO:0000256" key="18">
    <source>
        <dbReference type="SAM" id="Phobius"/>
    </source>
</evidence>
<keyword evidence="11 18" id="KW-0472">Membrane</keyword>
<evidence type="ECO:0000313" key="21">
    <source>
        <dbReference type="Proteomes" id="UP000030645"/>
    </source>
</evidence>